<feature type="transmembrane region" description="Helical" evidence="9">
    <location>
        <begin position="148"/>
        <end position="168"/>
    </location>
</feature>
<dbReference type="PANTHER" id="PTHR30472">
    <property type="entry name" value="FERRIC ENTEROBACTIN TRANSPORT SYSTEM PERMEASE PROTEIN"/>
    <property type="match status" value="1"/>
</dbReference>
<evidence type="ECO:0000313" key="10">
    <source>
        <dbReference type="EMBL" id="MFK4637497.1"/>
    </source>
</evidence>
<evidence type="ECO:0000256" key="2">
    <source>
        <dbReference type="ARBA" id="ARBA00007935"/>
    </source>
</evidence>
<proteinExistence type="inferred from homology"/>
<evidence type="ECO:0000256" key="5">
    <source>
        <dbReference type="ARBA" id="ARBA00022692"/>
    </source>
</evidence>
<feature type="transmembrane region" description="Helical" evidence="9">
    <location>
        <begin position="34"/>
        <end position="56"/>
    </location>
</feature>
<dbReference type="SUPFAM" id="SSF81345">
    <property type="entry name" value="ABC transporter involved in vitamin B12 uptake, BtuC"/>
    <property type="match status" value="1"/>
</dbReference>
<keyword evidence="11" id="KW-1185">Reference proteome</keyword>
<evidence type="ECO:0000256" key="7">
    <source>
        <dbReference type="ARBA" id="ARBA00023136"/>
    </source>
</evidence>
<dbReference type="Proteomes" id="UP001620520">
    <property type="component" value="Unassembled WGS sequence"/>
</dbReference>
<reference evidence="10 11" key="1">
    <citation type="submission" date="2024-10" db="EMBL/GenBank/DDBJ databases">
        <title>Novel secondary metabolite-producing bacteria for plant disease control.</title>
        <authorList>
            <person name="Chevrette M."/>
        </authorList>
    </citation>
    <scope>NUCLEOTIDE SEQUENCE [LARGE SCALE GENOMIC DNA]</scope>
    <source>
        <strain evidence="10 11">J30 TE3557</strain>
    </source>
</reference>
<evidence type="ECO:0000256" key="9">
    <source>
        <dbReference type="SAM" id="Phobius"/>
    </source>
</evidence>
<feature type="transmembrane region" description="Helical" evidence="9">
    <location>
        <begin position="188"/>
        <end position="207"/>
    </location>
</feature>
<dbReference type="PANTHER" id="PTHR30472:SF24">
    <property type="entry name" value="FERRIC ENTEROBACTIN TRANSPORT SYSTEM PERMEASE PROTEIN FEPG"/>
    <property type="match status" value="1"/>
</dbReference>
<accession>A0ABW8N0G5</accession>
<protein>
    <submittedName>
        <fullName evidence="10">Iron complex transport system permease protein</fullName>
    </submittedName>
</protein>
<sequence>MTALKSAPETAFDATTSPKHPDHLQLRRVLSPTFFLRPTFFLGLAVVVMFAVYVLLGSYTVTIPDFFTIVINHLTGGEKIPGASFIVMEHKLPRAVVGTMIGVAFGLAGALFQTMLRNPLASPDIIGISYGASAAAVTAIVIFGASGAVVSGAALGGALGVAAIIYAISRGGSGAGGGSRGNAAGNRLILAGVGIAAALHAVVNFLMTRADIRTAADALIWLNGSLNSATWDRAGVLAVSLLILIPAVIALAGPLRILELGDDAAAGLGIKVNAARLGLVLTAVALAAVATAAAGPVAFVAFLAGPISRRIVRKPSLPASALTGALIVLLADFFASNIAPVILDGTVLPVGVITGALGAPFLLWLLVTSNRKEA</sequence>
<evidence type="ECO:0000256" key="6">
    <source>
        <dbReference type="ARBA" id="ARBA00022989"/>
    </source>
</evidence>
<comment type="caution">
    <text evidence="10">The sequence shown here is derived from an EMBL/GenBank/DDBJ whole genome shotgun (WGS) entry which is preliminary data.</text>
</comment>
<dbReference type="Pfam" id="PF01032">
    <property type="entry name" value="FecCD"/>
    <property type="match status" value="1"/>
</dbReference>
<keyword evidence="4" id="KW-1003">Cell membrane</keyword>
<feature type="transmembrane region" description="Helical" evidence="9">
    <location>
        <begin position="316"/>
        <end position="335"/>
    </location>
</feature>
<dbReference type="Gene3D" id="1.10.3470.10">
    <property type="entry name" value="ABC transporter involved in vitamin B12 uptake, BtuC"/>
    <property type="match status" value="1"/>
</dbReference>
<evidence type="ECO:0000256" key="3">
    <source>
        <dbReference type="ARBA" id="ARBA00022448"/>
    </source>
</evidence>
<comment type="similarity">
    <text evidence="2">Belongs to the binding-protein-dependent transport system permease family. FecCD subfamily.</text>
</comment>
<feature type="region of interest" description="Disordered" evidence="8">
    <location>
        <begin position="1"/>
        <end position="20"/>
    </location>
</feature>
<dbReference type="CDD" id="cd06550">
    <property type="entry name" value="TM_ABC_iron-siderophores_like"/>
    <property type="match status" value="1"/>
</dbReference>
<keyword evidence="3" id="KW-0813">Transport</keyword>
<evidence type="ECO:0000256" key="4">
    <source>
        <dbReference type="ARBA" id="ARBA00022475"/>
    </source>
</evidence>
<comment type="subcellular location">
    <subcellularLocation>
        <location evidence="1">Cell membrane</location>
        <topology evidence="1">Multi-pass membrane protein</topology>
    </subcellularLocation>
</comment>
<evidence type="ECO:0000256" key="8">
    <source>
        <dbReference type="SAM" id="MobiDB-lite"/>
    </source>
</evidence>
<feature type="transmembrane region" description="Helical" evidence="9">
    <location>
        <begin position="277"/>
        <end position="304"/>
    </location>
</feature>
<keyword evidence="6 9" id="KW-1133">Transmembrane helix</keyword>
<evidence type="ECO:0000313" key="11">
    <source>
        <dbReference type="Proteomes" id="UP001620520"/>
    </source>
</evidence>
<name>A0ABW8N0G5_9MICC</name>
<keyword evidence="7 9" id="KW-0472">Membrane</keyword>
<feature type="transmembrane region" description="Helical" evidence="9">
    <location>
        <begin position="347"/>
        <end position="367"/>
    </location>
</feature>
<dbReference type="InterPro" id="IPR000522">
    <property type="entry name" value="ABC_transptr_permease_BtuC"/>
</dbReference>
<feature type="transmembrane region" description="Helical" evidence="9">
    <location>
        <begin position="125"/>
        <end position="143"/>
    </location>
</feature>
<dbReference type="EMBL" id="JBIYEW010000003">
    <property type="protein sequence ID" value="MFK4637497.1"/>
    <property type="molecule type" value="Genomic_DNA"/>
</dbReference>
<feature type="transmembrane region" description="Helical" evidence="9">
    <location>
        <begin position="234"/>
        <end position="257"/>
    </location>
</feature>
<keyword evidence="5 9" id="KW-0812">Transmembrane</keyword>
<evidence type="ECO:0000256" key="1">
    <source>
        <dbReference type="ARBA" id="ARBA00004651"/>
    </source>
</evidence>
<organism evidence="10 11">
    <name type="scientific">Paenarthrobacter histidinolovorans</name>
    <dbReference type="NCBI Taxonomy" id="43664"/>
    <lineage>
        <taxon>Bacteria</taxon>
        <taxon>Bacillati</taxon>
        <taxon>Actinomycetota</taxon>
        <taxon>Actinomycetes</taxon>
        <taxon>Micrococcales</taxon>
        <taxon>Micrococcaceae</taxon>
        <taxon>Paenarthrobacter</taxon>
    </lineage>
</organism>
<gene>
    <name evidence="10" type="ORF">ABIA52_000386</name>
</gene>
<dbReference type="InterPro" id="IPR037294">
    <property type="entry name" value="ABC_BtuC-like"/>
</dbReference>
<feature type="transmembrane region" description="Helical" evidence="9">
    <location>
        <begin position="95"/>
        <end position="113"/>
    </location>
</feature>